<proteinExistence type="predicted"/>
<evidence type="ECO:0000313" key="2">
    <source>
        <dbReference type="EMBL" id="CAE6494478.1"/>
    </source>
</evidence>
<comment type="caution">
    <text evidence="2">The sequence shown here is derived from an EMBL/GenBank/DDBJ whole genome shotgun (WGS) entry which is preliminary data.</text>
</comment>
<dbReference type="Gene3D" id="3.40.50.1460">
    <property type="match status" value="1"/>
</dbReference>
<dbReference type="AlphaFoldDB" id="A0A8H3H925"/>
<protein>
    <recommendedName>
        <fullName evidence="1">Peptidase C14 caspase domain-containing protein</fullName>
    </recommendedName>
</protein>
<organism evidence="2 3">
    <name type="scientific">Rhizoctonia solani</name>
    <dbReference type="NCBI Taxonomy" id="456999"/>
    <lineage>
        <taxon>Eukaryota</taxon>
        <taxon>Fungi</taxon>
        <taxon>Dikarya</taxon>
        <taxon>Basidiomycota</taxon>
        <taxon>Agaricomycotina</taxon>
        <taxon>Agaricomycetes</taxon>
        <taxon>Cantharellales</taxon>
        <taxon>Ceratobasidiaceae</taxon>
        <taxon>Rhizoctonia</taxon>
    </lineage>
</organism>
<gene>
    <name evidence="2" type="ORF">RDB_LOCUS88107</name>
</gene>
<dbReference type="Proteomes" id="UP000663850">
    <property type="component" value="Unassembled WGS sequence"/>
</dbReference>
<accession>A0A8H3H925</accession>
<sequence>MVWPDDKESMTLNGVVKDREHVKRFFEKFTPEIRVEGIDNTLTTRQNIKDSVDQVVRGRPPLMVAYFQGHSQGGSGPLRYVTGDRNEDGSLEGFTAEKLIKMFSKLSQCTMSMVITDVCNFGNLYRLQFQLILDGDRYLWWETNEWSEDNKLGRKYRITSPMLHVAASLEWQSAYETDKRGGYLTNSLGAAEPRTLPQLLLHLRQGVDGHMKDAKIHPRSPLAQELTQFPQIFSTYKLPLDDPEIFSKIYLGTAKP</sequence>
<dbReference type="GO" id="GO:0006508">
    <property type="term" value="P:proteolysis"/>
    <property type="evidence" value="ECO:0007669"/>
    <property type="project" value="InterPro"/>
</dbReference>
<evidence type="ECO:0000259" key="1">
    <source>
        <dbReference type="Pfam" id="PF00656"/>
    </source>
</evidence>
<dbReference type="GO" id="GO:0004197">
    <property type="term" value="F:cysteine-type endopeptidase activity"/>
    <property type="evidence" value="ECO:0007669"/>
    <property type="project" value="InterPro"/>
</dbReference>
<reference evidence="2" key="1">
    <citation type="submission" date="2021-01" db="EMBL/GenBank/DDBJ databases">
        <authorList>
            <person name="Kaushik A."/>
        </authorList>
    </citation>
    <scope>NUCLEOTIDE SEQUENCE</scope>
    <source>
        <strain evidence="2">Type strain: AG8-Rh-89/</strain>
    </source>
</reference>
<dbReference type="InterPro" id="IPR011600">
    <property type="entry name" value="Pept_C14_caspase"/>
</dbReference>
<dbReference type="Pfam" id="PF00656">
    <property type="entry name" value="Peptidase_C14"/>
    <property type="match status" value="1"/>
</dbReference>
<feature type="domain" description="Peptidase C14 caspase" evidence="1">
    <location>
        <begin position="10"/>
        <end position="234"/>
    </location>
</feature>
<dbReference type="EMBL" id="CAJMWZ010004731">
    <property type="protein sequence ID" value="CAE6494478.1"/>
    <property type="molecule type" value="Genomic_DNA"/>
</dbReference>
<evidence type="ECO:0000313" key="3">
    <source>
        <dbReference type="Proteomes" id="UP000663850"/>
    </source>
</evidence>
<name>A0A8H3H925_9AGAM</name>